<name>A0A9W6P9N5_9ACTN</name>
<dbReference type="Pfam" id="PF13671">
    <property type="entry name" value="AAA_33"/>
    <property type="match status" value="1"/>
</dbReference>
<dbReference type="PANTHER" id="PTHR43883">
    <property type="entry name" value="SLR0207 PROTEIN"/>
    <property type="match status" value="1"/>
</dbReference>
<comment type="caution">
    <text evidence="1">The sequence shown here is derived from an EMBL/GenBank/DDBJ whole genome shotgun (WGS) entry which is preliminary data.</text>
</comment>
<dbReference type="AlphaFoldDB" id="A0A9W6P9N5"/>
<evidence type="ECO:0008006" key="3">
    <source>
        <dbReference type="Google" id="ProtNLM"/>
    </source>
</evidence>
<proteinExistence type="predicted"/>
<dbReference type="RefSeq" id="WP_285761084.1">
    <property type="nucleotide sequence ID" value="NZ_BSQG01000007.1"/>
</dbReference>
<accession>A0A9W6P9N5</accession>
<gene>
    <name evidence="1" type="ORF">Nans01_38880</name>
</gene>
<evidence type="ECO:0000313" key="2">
    <source>
        <dbReference type="Proteomes" id="UP001165092"/>
    </source>
</evidence>
<dbReference type="InterPro" id="IPR027417">
    <property type="entry name" value="P-loop_NTPase"/>
</dbReference>
<dbReference type="PANTHER" id="PTHR43883:SF1">
    <property type="entry name" value="GLUCONOKINASE"/>
    <property type="match status" value="1"/>
</dbReference>
<sequence>MQPNVAGARYADIRETHAGVVVLIGEKAYKLKKPKDFGFLDYSTRELRLAACLREVELNSRLAPDVYEGVLDVVDSTGRPFDHLIAMRRMPESRRLSTLVHGDRDLGGELRAVARLLAAFHSRAPSGPEVREQGSTDALRGRWAASLHQIRPFRGEVLGGETEEIERLALRFVDGRQALFTARVDAGRVIDGHGDLLADDIFCLDDGPRILDCLEFDDRLRWVDALDDAAFLAMDLERLGAAGAAEVFLRLYAEFTGDPAPASLHHHYVAYRALVRAKVACLRHTQGDGSAGPQARLLEHIALGHLRDGAVRLVVVGGTPATGKTTVAGGLADLLGAVLISSDRVRKEQCGISPLASSAAAFGEGPYDAETSRRVYTEILERAGLLLANGESVVLDACWADASWRQAAAMTAEDNAADFTQFRCTAPAATVARRLAERPRDGCLSDADAAIERAVSSTFAPWPDATCVDTSHSVRAALEEMLAVARPSPPVAQWLPSRPLLTAD</sequence>
<dbReference type="Gene3D" id="3.40.50.300">
    <property type="entry name" value="P-loop containing nucleotide triphosphate hydrolases"/>
    <property type="match status" value="1"/>
</dbReference>
<dbReference type="InterPro" id="IPR011009">
    <property type="entry name" value="Kinase-like_dom_sf"/>
</dbReference>
<dbReference type="InterPro" id="IPR052732">
    <property type="entry name" value="Cell-binding_unc_protein"/>
</dbReference>
<dbReference type="EMBL" id="BSQG01000007">
    <property type="protein sequence ID" value="GLU49537.1"/>
    <property type="molecule type" value="Genomic_DNA"/>
</dbReference>
<keyword evidence="2" id="KW-1185">Reference proteome</keyword>
<dbReference type="Proteomes" id="UP001165092">
    <property type="component" value="Unassembled WGS sequence"/>
</dbReference>
<dbReference type="SUPFAM" id="SSF52540">
    <property type="entry name" value="P-loop containing nucleoside triphosphate hydrolases"/>
    <property type="match status" value="1"/>
</dbReference>
<protein>
    <recommendedName>
        <fullName evidence="3">Gluconate kinase</fullName>
    </recommendedName>
</protein>
<dbReference type="SUPFAM" id="SSF56112">
    <property type="entry name" value="Protein kinase-like (PK-like)"/>
    <property type="match status" value="1"/>
</dbReference>
<reference evidence="1" key="1">
    <citation type="submission" date="2023-02" db="EMBL/GenBank/DDBJ databases">
        <title>Nocardiopsis ansamitocini NBRC 112285.</title>
        <authorList>
            <person name="Ichikawa N."/>
            <person name="Sato H."/>
            <person name="Tonouchi N."/>
        </authorList>
    </citation>
    <scope>NUCLEOTIDE SEQUENCE</scope>
    <source>
        <strain evidence="1">NBRC 112285</strain>
    </source>
</reference>
<organism evidence="1 2">
    <name type="scientific">Nocardiopsis ansamitocini</name>
    <dbReference type="NCBI Taxonomy" id="1670832"/>
    <lineage>
        <taxon>Bacteria</taxon>
        <taxon>Bacillati</taxon>
        <taxon>Actinomycetota</taxon>
        <taxon>Actinomycetes</taxon>
        <taxon>Streptosporangiales</taxon>
        <taxon>Nocardiopsidaceae</taxon>
        <taxon>Nocardiopsis</taxon>
    </lineage>
</organism>
<evidence type="ECO:0000313" key="1">
    <source>
        <dbReference type="EMBL" id="GLU49537.1"/>
    </source>
</evidence>